<comment type="caution">
    <text evidence="2">The sequence shown here is derived from an EMBL/GenBank/DDBJ whole genome shotgun (WGS) entry which is preliminary data.</text>
</comment>
<feature type="domain" description="ABM" evidence="1">
    <location>
        <begin position="4"/>
        <end position="92"/>
    </location>
</feature>
<dbReference type="PROSITE" id="PS51725">
    <property type="entry name" value="ABM"/>
    <property type="match status" value="1"/>
</dbReference>
<name>A0A9X1L181_9BACT</name>
<dbReference type="Proteomes" id="UP001139409">
    <property type="component" value="Unassembled WGS sequence"/>
</dbReference>
<evidence type="ECO:0000259" key="1">
    <source>
        <dbReference type="PROSITE" id="PS51725"/>
    </source>
</evidence>
<gene>
    <name evidence="2" type="ORF">LDX50_23905</name>
</gene>
<dbReference type="GO" id="GO:0004497">
    <property type="term" value="F:monooxygenase activity"/>
    <property type="evidence" value="ECO:0007669"/>
    <property type="project" value="UniProtKB-KW"/>
</dbReference>
<keyword evidence="2" id="KW-0503">Monooxygenase</keyword>
<evidence type="ECO:0000313" key="2">
    <source>
        <dbReference type="EMBL" id="MCA6077942.1"/>
    </source>
</evidence>
<sequence>MANYGLIGRLQAQPGKGNELAEILLEASRLMENAAGCKQYMVALLEDDADAVQIIEVWDSREDHDNSLAYPGVKELIGRAMPLLSGSPKTGIHLSVLGGHGLNK</sequence>
<dbReference type="InterPro" id="IPR007138">
    <property type="entry name" value="ABM_dom"/>
</dbReference>
<dbReference type="Gene3D" id="3.30.70.100">
    <property type="match status" value="1"/>
</dbReference>
<protein>
    <submittedName>
        <fullName evidence="2">Antibiotic biosynthesis monooxygenase</fullName>
    </submittedName>
</protein>
<dbReference type="AlphaFoldDB" id="A0A9X1L181"/>
<organism evidence="2 3">
    <name type="scientific">Fulvivirga sedimenti</name>
    <dbReference type="NCBI Taxonomy" id="2879465"/>
    <lineage>
        <taxon>Bacteria</taxon>
        <taxon>Pseudomonadati</taxon>
        <taxon>Bacteroidota</taxon>
        <taxon>Cytophagia</taxon>
        <taxon>Cytophagales</taxon>
        <taxon>Fulvivirgaceae</taxon>
        <taxon>Fulvivirga</taxon>
    </lineage>
</organism>
<dbReference type="RefSeq" id="WP_225698805.1">
    <property type="nucleotide sequence ID" value="NZ_JAIXNE010000005.1"/>
</dbReference>
<reference evidence="2" key="1">
    <citation type="submission" date="2021-09" db="EMBL/GenBank/DDBJ databases">
        <title>Fulvivirga sp. isolated from coastal sediment.</title>
        <authorList>
            <person name="Yu H."/>
        </authorList>
    </citation>
    <scope>NUCLEOTIDE SEQUENCE</scope>
    <source>
        <strain evidence="2">1062</strain>
    </source>
</reference>
<keyword evidence="3" id="KW-1185">Reference proteome</keyword>
<evidence type="ECO:0000313" key="3">
    <source>
        <dbReference type="Proteomes" id="UP001139409"/>
    </source>
</evidence>
<dbReference type="Pfam" id="PF03992">
    <property type="entry name" value="ABM"/>
    <property type="match status" value="1"/>
</dbReference>
<dbReference type="SUPFAM" id="SSF54909">
    <property type="entry name" value="Dimeric alpha+beta barrel"/>
    <property type="match status" value="1"/>
</dbReference>
<proteinExistence type="predicted"/>
<accession>A0A9X1L181</accession>
<dbReference type="InterPro" id="IPR011008">
    <property type="entry name" value="Dimeric_a/b-barrel"/>
</dbReference>
<keyword evidence="2" id="KW-0560">Oxidoreductase</keyword>
<dbReference type="EMBL" id="JAIXNE010000005">
    <property type="protein sequence ID" value="MCA6077942.1"/>
    <property type="molecule type" value="Genomic_DNA"/>
</dbReference>